<comment type="caution">
    <text evidence="1">The sequence shown here is derived from an EMBL/GenBank/DDBJ whole genome shotgun (WGS) entry which is preliminary data.</text>
</comment>
<organism evidence="1 2">
    <name type="scientific">Mangrovihabitans endophyticus</name>
    <dbReference type="NCBI Taxonomy" id="1751298"/>
    <lineage>
        <taxon>Bacteria</taxon>
        <taxon>Bacillati</taxon>
        <taxon>Actinomycetota</taxon>
        <taxon>Actinomycetes</taxon>
        <taxon>Micromonosporales</taxon>
        <taxon>Micromonosporaceae</taxon>
        <taxon>Mangrovihabitans</taxon>
    </lineage>
</organism>
<dbReference type="Proteomes" id="UP000656042">
    <property type="component" value="Unassembled WGS sequence"/>
</dbReference>
<proteinExistence type="predicted"/>
<reference evidence="1" key="2">
    <citation type="submission" date="2020-09" db="EMBL/GenBank/DDBJ databases">
        <authorList>
            <person name="Sun Q."/>
            <person name="Zhou Y."/>
        </authorList>
    </citation>
    <scope>NUCLEOTIDE SEQUENCE</scope>
    <source>
        <strain evidence="1">CGMCC 4.7299</strain>
    </source>
</reference>
<protein>
    <submittedName>
        <fullName evidence="1">Uncharacterized protein</fullName>
    </submittedName>
</protein>
<sequence length="103" mass="10751">MACTSIGLGGLGWLGRLGWFGGLGWLGRLGGYGRGHPLVPDCYQLRVIGHMTVSPVQLAGMPLRQSPFPVPCVLAAEFFGLGGIVAALRPITHGGQLGRGEKL</sequence>
<dbReference type="AlphaFoldDB" id="A0A8J3C5P1"/>
<accession>A0A8J3C5P1</accession>
<evidence type="ECO:0000313" key="1">
    <source>
        <dbReference type="EMBL" id="GGL13054.1"/>
    </source>
</evidence>
<gene>
    <name evidence="1" type="ORF">GCM10012284_54630</name>
</gene>
<evidence type="ECO:0000313" key="2">
    <source>
        <dbReference type="Proteomes" id="UP000656042"/>
    </source>
</evidence>
<keyword evidence="2" id="KW-1185">Reference proteome</keyword>
<dbReference type="EMBL" id="BMMX01000040">
    <property type="protein sequence ID" value="GGL13054.1"/>
    <property type="molecule type" value="Genomic_DNA"/>
</dbReference>
<reference evidence="1" key="1">
    <citation type="journal article" date="2014" name="Int. J. Syst. Evol. Microbiol.">
        <title>Complete genome sequence of Corynebacterium casei LMG S-19264T (=DSM 44701T), isolated from a smear-ripened cheese.</title>
        <authorList>
            <consortium name="US DOE Joint Genome Institute (JGI-PGF)"/>
            <person name="Walter F."/>
            <person name="Albersmeier A."/>
            <person name="Kalinowski J."/>
            <person name="Ruckert C."/>
        </authorList>
    </citation>
    <scope>NUCLEOTIDE SEQUENCE</scope>
    <source>
        <strain evidence="1">CGMCC 4.7299</strain>
    </source>
</reference>
<name>A0A8J3C5P1_9ACTN</name>